<gene>
    <name evidence="2" type="primary">clcD_1</name>
    <name evidence="2" type="ORF">BN961_02357</name>
</gene>
<accession>A0A090MRW5</accession>
<dbReference type="Gene3D" id="3.40.50.1820">
    <property type="entry name" value="alpha/beta hydrolase"/>
    <property type="match status" value="1"/>
</dbReference>
<dbReference type="Pfam" id="PF01738">
    <property type="entry name" value="DLH"/>
    <property type="match status" value="1"/>
</dbReference>
<dbReference type="PANTHER" id="PTHR46623:SF6">
    <property type="entry name" value="ALPHA_BETA-HYDROLASES SUPERFAMILY PROTEIN"/>
    <property type="match status" value="1"/>
</dbReference>
<keyword evidence="3" id="KW-1185">Reference proteome</keyword>
<dbReference type="STRING" id="1035.BN961_02357"/>
<dbReference type="InterPro" id="IPR002925">
    <property type="entry name" value="Dienelactn_hydro"/>
</dbReference>
<dbReference type="AlphaFoldDB" id="A0A090MRW5"/>
<sequence>MGTSISFSRPDGKEAKGYLANAARGNAPGVVVIQEWWGLSEQIKSMTDRFALAGFDALAPDLFEGVVVPYHDADAAAKEMNSLNFIEATEQNVRGAVQYLKRNGAKVGISGFCMGGAITIIGAAKIPELTAAVSFYGVPSPEAVKPADVRVPLQGHFANKDDFFTPQAVSAFEDGLKKARKPCEFFRYDADHAFANEQRASVHDRQAAELAWGRAIDFLKKHLG</sequence>
<dbReference type="OrthoDB" id="9771666at2"/>
<comment type="caution">
    <text evidence="2">The sequence shown here is derived from an EMBL/GenBank/DDBJ whole genome shotgun (WGS) entry which is preliminary data.</text>
</comment>
<protein>
    <submittedName>
        <fullName evidence="2">Carboxymethylenebutenolidase</fullName>
    </submittedName>
</protein>
<dbReference type="InterPro" id="IPR029058">
    <property type="entry name" value="AB_hydrolase_fold"/>
</dbReference>
<proteinExistence type="predicted"/>
<dbReference type="RefSeq" id="WP_009340339.1">
    <property type="nucleotide sequence ID" value="NZ_CCAZ020000001.1"/>
</dbReference>
<dbReference type="GO" id="GO:0016787">
    <property type="term" value="F:hydrolase activity"/>
    <property type="evidence" value="ECO:0007669"/>
    <property type="project" value="InterPro"/>
</dbReference>
<dbReference type="SUPFAM" id="SSF53474">
    <property type="entry name" value="alpha/beta-Hydrolases"/>
    <property type="match status" value="1"/>
</dbReference>
<reference evidence="2 3" key="1">
    <citation type="journal article" date="2014" name="Genome Announc.">
        <title>Genome Sequence of Afipia felis Strain 76713, Isolated in Hospital Water Using an Amoeba Co-Culture Procedure.</title>
        <authorList>
            <person name="Benamar S."/>
            <person name="La Scola B."/>
            <person name="Croce O."/>
        </authorList>
    </citation>
    <scope>NUCLEOTIDE SEQUENCE [LARGE SCALE GENOMIC DNA]</scope>
    <source>
        <strain evidence="2 3">76713</strain>
    </source>
</reference>
<evidence type="ECO:0000259" key="1">
    <source>
        <dbReference type="Pfam" id="PF01738"/>
    </source>
</evidence>
<feature type="domain" description="Dienelactone hydrolase" evidence="1">
    <location>
        <begin position="17"/>
        <end position="222"/>
    </location>
</feature>
<dbReference type="PANTHER" id="PTHR46623">
    <property type="entry name" value="CARBOXYMETHYLENEBUTENOLIDASE-RELATED"/>
    <property type="match status" value="1"/>
</dbReference>
<evidence type="ECO:0000313" key="2">
    <source>
        <dbReference type="EMBL" id="CEG08937.1"/>
    </source>
</evidence>
<name>A0A090MRW5_AFIFE</name>
<dbReference type="Proteomes" id="UP000035762">
    <property type="component" value="Unassembled WGS sequence"/>
</dbReference>
<dbReference type="EMBL" id="CCAZ020000001">
    <property type="protein sequence ID" value="CEG08937.1"/>
    <property type="molecule type" value="Genomic_DNA"/>
</dbReference>
<dbReference type="InterPro" id="IPR051049">
    <property type="entry name" value="Dienelactone_hydrolase-like"/>
</dbReference>
<organism evidence="2 3">
    <name type="scientific">Afipia felis</name>
    <name type="common">Cat scratch disease bacillus</name>
    <dbReference type="NCBI Taxonomy" id="1035"/>
    <lineage>
        <taxon>Bacteria</taxon>
        <taxon>Pseudomonadati</taxon>
        <taxon>Pseudomonadota</taxon>
        <taxon>Alphaproteobacteria</taxon>
        <taxon>Hyphomicrobiales</taxon>
        <taxon>Nitrobacteraceae</taxon>
        <taxon>Afipia</taxon>
    </lineage>
</organism>
<evidence type="ECO:0000313" key="3">
    <source>
        <dbReference type="Proteomes" id="UP000035762"/>
    </source>
</evidence>